<evidence type="ECO:0000313" key="2">
    <source>
        <dbReference type="EMBL" id="MCI38904.1"/>
    </source>
</evidence>
<evidence type="ECO:0000256" key="1">
    <source>
        <dbReference type="SAM" id="MobiDB-lite"/>
    </source>
</evidence>
<sequence length="50" mass="5541">MRNWEGLVFTACLASFKEPDAGAARWASRRSLGEQGSETSSLQPGTLRWQ</sequence>
<proteinExistence type="predicted"/>
<dbReference type="AlphaFoldDB" id="A0A392RS30"/>
<feature type="non-terminal residue" evidence="2">
    <location>
        <position position="50"/>
    </location>
</feature>
<keyword evidence="3" id="KW-1185">Reference proteome</keyword>
<reference evidence="2 3" key="1">
    <citation type="journal article" date="2018" name="Front. Plant Sci.">
        <title>Red Clover (Trifolium pratense) and Zigzag Clover (T. medium) - A Picture of Genomic Similarities and Differences.</title>
        <authorList>
            <person name="Dluhosova J."/>
            <person name="Istvanek J."/>
            <person name="Nedelnik J."/>
            <person name="Repkova J."/>
        </authorList>
    </citation>
    <scope>NUCLEOTIDE SEQUENCE [LARGE SCALE GENOMIC DNA]</scope>
    <source>
        <strain evidence="3">cv. 10/8</strain>
        <tissue evidence="2">Leaf</tissue>
    </source>
</reference>
<feature type="region of interest" description="Disordered" evidence="1">
    <location>
        <begin position="27"/>
        <end position="50"/>
    </location>
</feature>
<accession>A0A392RS30</accession>
<dbReference type="Proteomes" id="UP000265520">
    <property type="component" value="Unassembled WGS sequence"/>
</dbReference>
<dbReference type="EMBL" id="LXQA010261234">
    <property type="protein sequence ID" value="MCI38904.1"/>
    <property type="molecule type" value="Genomic_DNA"/>
</dbReference>
<name>A0A392RS30_9FABA</name>
<organism evidence="2 3">
    <name type="scientific">Trifolium medium</name>
    <dbReference type="NCBI Taxonomy" id="97028"/>
    <lineage>
        <taxon>Eukaryota</taxon>
        <taxon>Viridiplantae</taxon>
        <taxon>Streptophyta</taxon>
        <taxon>Embryophyta</taxon>
        <taxon>Tracheophyta</taxon>
        <taxon>Spermatophyta</taxon>
        <taxon>Magnoliopsida</taxon>
        <taxon>eudicotyledons</taxon>
        <taxon>Gunneridae</taxon>
        <taxon>Pentapetalae</taxon>
        <taxon>rosids</taxon>
        <taxon>fabids</taxon>
        <taxon>Fabales</taxon>
        <taxon>Fabaceae</taxon>
        <taxon>Papilionoideae</taxon>
        <taxon>50 kb inversion clade</taxon>
        <taxon>NPAAA clade</taxon>
        <taxon>Hologalegina</taxon>
        <taxon>IRL clade</taxon>
        <taxon>Trifolieae</taxon>
        <taxon>Trifolium</taxon>
    </lineage>
</organism>
<protein>
    <submittedName>
        <fullName evidence="2">Uncharacterized protein</fullName>
    </submittedName>
</protein>
<feature type="compositionally biased region" description="Polar residues" evidence="1">
    <location>
        <begin position="34"/>
        <end position="50"/>
    </location>
</feature>
<comment type="caution">
    <text evidence="2">The sequence shown here is derived from an EMBL/GenBank/DDBJ whole genome shotgun (WGS) entry which is preliminary data.</text>
</comment>
<evidence type="ECO:0000313" key="3">
    <source>
        <dbReference type="Proteomes" id="UP000265520"/>
    </source>
</evidence>